<keyword evidence="4" id="KW-1185">Reference proteome</keyword>
<dbReference type="AlphaFoldDB" id="A0A178ZF95"/>
<keyword evidence="2" id="KW-0812">Transmembrane</keyword>
<comment type="caution">
    <text evidence="3">The sequence shown here is derived from an EMBL/GenBank/DDBJ whole genome shotgun (WGS) entry which is preliminary data.</text>
</comment>
<evidence type="ECO:0000313" key="3">
    <source>
        <dbReference type="EMBL" id="OAP58459.1"/>
    </source>
</evidence>
<proteinExistence type="predicted"/>
<keyword evidence="2" id="KW-0472">Membrane</keyword>
<feature type="compositionally biased region" description="Pro residues" evidence="1">
    <location>
        <begin position="569"/>
        <end position="584"/>
    </location>
</feature>
<evidence type="ECO:0000313" key="4">
    <source>
        <dbReference type="Proteomes" id="UP000078343"/>
    </source>
</evidence>
<evidence type="ECO:0000256" key="2">
    <source>
        <dbReference type="SAM" id="Phobius"/>
    </source>
</evidence>
<feature type="compositionally biased region" description="Pro residues" evidence="1">
    <location>
        <begin position="485"/>
        <end position="495"/>
    </location>
</feature>
<dbReference type="EMBL" id="LVYI01000006">
    <property type="protein sequence ID" value="OAP58459.1"/>
    <property type="molecule type" value="Genomic_DNA"/>
</dbReference>
<feature type="region of interest" description="Disordered" evidence="1">
    <location>
        <begin position="538"/>
        <end position="584"/>
    </location>
</feature>
<feature type="transmembrane region" description="Helical" evidence="2">
    <location>
        <begin position="407"/>
        <end position="427"/>
    </location>
</feature>
<dbReference type="RefSeq" id="XP_018691826.1">
    <property type="nucleotide sequence ID" value="XM_018839058.1"/>
</dbReference>
<protein>
    <submittedName>
        <fullName evidence="3">Uncharacterized protein</fullName>
    </submittedName>
</protein>
<name>A0A178ZF95_9EURO</name>
<dbReference type="Proteomes" id="UP000078343">
    <property type="component" value="Unassembled WGS sequence"/>
</dbReference>
<feature type="compositionally biased region" description="Low complexity" evidence="1">
    <location>
        <begin position="540"/>
        <end position="554"/>
    </location>
</feature>
<evidence type="ECO:0000256" key="1">
    <source>
        <dbReference type="SAM" id="MobiDB-lite"/>
    </source>
</evidence>
<feature type="region of interest" description="Disordered" evidence="1">
    <location>
        <begin position="467"/>
        <end position="501"/>
    </location>
</feature>
<gene>
    <name evidence="3" type="ORF">AYL99_07549</name>
</gene>
<feature type="transmembrane region" description="Helical" evidence="2">
    <location>
        <begin position="20"/>
        <end position="41"/>
    </location>
</feature>
<feature type="transmembrane region" description="Helical" evidence="2">
    <location>
        <begin position="85"/>
        <end position="106"/>
    </location>
</feature>
<organism evidence="3 4">
    <name type="scientific">Fonsecaea erecta</name>
    <dbReference type="NCBI Taxonomy" id="1367422"/>
    <lineage>
        <taxon>Eukaryota</taxon>
        <taxon>Fungi</taxon>
        <taxon>Dikarya</taxon>
        <taxon>Ascomycota</taxon>
        <taxon>Pezizomycotina</taxon>
        <taxon>Eurotiomycetes</taxon>
        <taxon>Chaetothyriomycetidae</taxon>
        <taxon>Chaetothyriales</taxon>
        <taxon>Herpotrichiellaceae</taxon>
        <taxon>Fonsecaea</taxon>
    </lineage>
</organism>
<keyword evidence="2" id="KW-1133">Transmembrane helix</keyword>
<dbReference type="OrthoDB" id="3516776at2759"/>
<reference evidence="3 4" key="1">
    <citation type="submission" date="2016-04" db="EMBL/GenBank/DDBJ databases">
        <title>Draft genome of Fonsecaea erecta CBS 125763.</title>
        <authorList>
            <person name="Weiss V.A."/>
            <person name="Vicente V.A."/>
            <person name="Raittz R.T."/>
            <person name="Moreno L.F."/>
            <person name="De Souza E.M."/>
            <person name="Pedrosa F.O."/>
            <person name="Steffens M.B."/>
            <person name="Faoro H."/>
            <person name="Tadra-Sfeir M.Z."/>
            <person name="Najafzadeh M.J."/>
            <person name="Felipe M.S."/>
            <person name="Teixeira M."/>
            <person name="Sun J."/>
            <person name="Xi L."/>
            <person name="Gomes R."/>
            <person name="De Azevedo C.M."/>
            <person name="Salgado C.G."/>
            <person name="Da Silva M.B."/>
            <person name="Nascimento M.F."/>
            <person name="Queiroz-Telles F."/>
            <person name="Attili D.S."/>
            <person name="Gorbushina A."/>
        </authorList>
    </citation>
    <scope>NUCLEOTIDE SEQUENCE [LARGE SCALE GENOMIC DNA]</scope>
    <source>
        <strain evidence="3 4">CBS 125763</strain>
    </source>
</reference>
<dbReference type="GeneID" id="30011717"/>
<accession>A0A178ZF95</accession>
<sequence>MTFAWISLSTRWSLTSVQAGLNVIISILGTLGVWAFSKYWWQRGSTNILRHNSEVPLTKFIILSGPGDGWDILRVLRQRVFSREYWHLLSQLIVVVAVTLACMFAGPIAKVSLRSTQTVQLASLEILPTIKGDGYEANLLEMNVLWNQTIRSLDQANFPVDHMLEYLPPYTSPWIYESSQWDPTWTLTCNFTEETHLPNVSAVGNYTFRDPIDAFPTYRKTYDPKWLDSSKYRVQVDFSSWSKTEPAFIFEEALFFILIESDPAIDDRMYTNNATMDICFSVLHLSHLNATDLTDATLDAEDTWRFVGPVRNASYTRIECGISRKPVVPDEDAIPWIWTNDTYSITFGYRTYFSNMLESAASKGLPVPTPTPMDILRMWQTYFATVNTIYAFPVPRVISVWMDTVQLSTGLLMTLIFIAALIIWTSGRYSIFRLRNKAQLKKLGIPDSKLEWIIHGAKVLWAGQAPLSQGDEEQQQQQAEKDDAPPPPPAHPPSPLVRQRDRDHLRTATFGYRYSEVPNPPAAPGFSVVPELSLARIHVPRSSRSPALSASISREVSRDSARSGGSETAPPPLPPLPPLSPLLP</sequence>